<dbReference type="RefSeq" id="WP_058318494.1">
    <property type="nucleotide sequence ID" value="NZ_CYSF01000007.1"/>
</dbReference>
<evidence type="ECO:0000256" key="1">
    <source>
        <dbReference type="ARBA" id="ARBA00004651"/>
    </source>
</evidence>
<dbReference type="GO" id="GO:0005886">
    <property type="term" value="C:plasma membrane"/>
    <property type="evidence" value="ECO:0007669"/>
    <property type="project" value="UniProtKB-SubCell"/>
</dbReference>
<evidence type="ECO:0000256" key="3">
    <source>
        <dbReference type="ARBA" id="ARBA00022692"/>
    </source>
</evidence>
<protein>
    <submittedName>
        <fullName evidence="8">Tyrosine-protein kinase ptk</fullName>
        <ecNumber evidence="8">2.7.10.-</ecNumber>
    </submittedName>
</protein>
<evidence type="ECO:0000256" key="4">
    <source>
        <dbReference type="ARBA" id="ARBA00022989"/>
    </source>
</evidence>
<comment type="subcellular location">
    <subcellularLocation>
        <location evidence="1">Cell membrane</location>
        <topology evidence="1">Multi-pass membrane protein</topology>
    </subcellularLocation>
</comment>
<evidence type="ECO:0000313" key="8">
    <source>
        <dbReference type="EMBL" id="CUH84371.1"/>
    </source>
</evidence>
<organism evidence="8 9">
    <name type="scientific">Thalassovita mediterranea</name>
    <dbReference type="NCBI Taxonomy" id="340021"/>
    <lineage>
        <taxon>Bacteria</taxon>
        <taxon>Pseudomonadati</taxon>
        <taxon>Pseudomonadota</taxon>
        <taxon>Alphaproteobacteria</taxon>
        <taxon>Rhodobacterales</taxon>
        <taxon>Roseobacteraceae</taxon>
        <taxon>Thalassovita</taxon>
    </lineage>
</organism>
<dbReference type="Proteomes" id="UP000051681">
    <property type="component" value="Unassembled WGS sequence"/>
</dbReference>
<dbReference type="EC" id="2.7.10.-" evidence="8"/>
<feature type="transmembrane region" description="Helical" evidence="6">
    <location>
        <begin position="344"/>
        <end position="363"/>
    </location>
</feature>
<reference evidence="8 9" key="1">
    <citation type="submission" date="2015-09" db="EMBL/GenBank/DDBJ databases">
        <authorList>
            <consortium name="Swine Surveillance"/>
        </authorList>
    </citation>
    <scope>NUCLEOTIDE SEQUENCE [LARGE SCALE GENOMIC DNA]</scope>
    <source>
        <strain evidence="8 9">CECT 8383</strain>
    </source>
</reference>
<keyword evidence="2" id="KW-1003">Cell membrane</keyword>
<evidence type="ECO:0000256" key="2">
    <source>
        <dbReference type="ARBA" id="ARBA00022475"/>
    </source>
</evidence>
<keyword evidence="3 6" id="KW-0812">Transmembrane</keyword>
<dbReference type="PANTHER" id="PTHR32309:SF13">
    <property type="entry name" value="FERRIC ENTEROBACTIN TRANSPORT PROTEIN FEPE"/>
    <property type="match status" value="1"/>
</dbReference>
<keyword evidence="5 6" id="KW-0472">Membrane</keyword>
<dbReference type="STRING" id="340021.TM5383_01580"/>
<gene>
    <name evidence="8" type="primary">ptk_2</name>
    <name evidence="8" type="ORF">TM5383_01580</name>
</gene>
<dbReference type="PANTHER" id="PTHR32309">
    <property type="entry name" value="TYROSINE-PROTEIN KINASE"/>
    <property type="match status" value="1"/>
</dbReference>
<evidence type="ECO:0000256" key="6">
    <source>
        <dbReference type="SAM" id="Phobius"/>
    </source>
</evidence>
<keyword evidence="8" id="KW-0808">Transferase</keyword>
<dbReference type="OrthoDB" id="7642308at2"/>
<proteinExistence type="predicted"/>
<feature type="domain" description="Polysaccharide chain length determinant N-terminal" evidence="7">
    <location>
        <begin position="5"/>
        <end position="94"/>
    </location>
</feature>
<evidence type="ECO:0000259" key="7">
    <source>
        <dbReference type="Pfam" id="PF02706"/>
    </source>
</evidence>
<keyword evidence="4 6" id="KW-1133">Transmembrane helix</keyword>
<evidence type="ECO:0000313" key="9">
    <source>
        <dbReference type="Proteomes" id="UP000051681"/>
    </source>
</evidence>
<dbReference type="GO" id="GO:0004713">
    <property type="term" value="F:protein tyrosine kinase activity"/>
    <property type="evidence" value="ECO:0007669"/>
    <property type="project" value="TreeGrafter"/>
</dbReference>
<dbReference type="Pfam" id="PF02706">
    <property type="entry name" value="Wzz"/>
    <property type="match status" value="1"/>
</dbReference>
<dbReference type="AlphaFoldDB" id="A0A0N7M1V6"/>
<sequence length="426" mass="47270">MSPLISLSSLIRILRRRALLITVVVICGSILSVLYALNRPAVYETSAVIQIEAPQVAAALPGATTALVSSSNRNRLKLIEQKLMSRDSVLAVVDKFDLFNRPADLTPAEKVTALREAVDIVELIDPAQAWRSDVQPSGLVIYVRLDNPHQAADVANELLSQVLLEGKKRSESQTTQTLAFFEAEEDRISMAIDSLEMEFARYKEQHAESLPDVIPDQREQLALLRQSQLDLENQLIQIETSSDRLRAEERARQADILRQQIALVDGRIAQLEAALSAAPEVARVFALLSRQSTQLQAEYQQITTRRTEAAMARQLESQDQFERFEVLETALVPEFAVSSGKRKIAMAGGLASVFAGLGLALLLEMFSPVLRTSRHVEQALDIRPVVIIPHLDRPRGRGYAPANTSVANTDRAPLRKRISRLFTRGS</sequence>
<accession>A0A0N7M1V6</accession>
<dbReference type="InterPro" id="IPR003856">
    <property type="entry name" value="LPS_length_determ_N"/>
</dbReference>
<name>A0A0N7M1V6_9RHOB</name>
<dbReference type="InterPro" id="IPR050445">
    <property type="entry name" value="Bact_polysacc_biosynth/exp"/>
</dbReference>
<evidence type="ECO:0000256" key="5">
    <source>
        <dbReference type="ARBA" id="ARBA00023136"/>
    </source>
</evidence>
<keyword evidence="8" id="KW-0418">Kinase</keyword>
<feature type="transmembrane region" description="Helical" evidence="6">
    <location>
        <begin position="18"/>
        <end position="37"/>
    </location>
</feature>
<keyword evidence="9" id="KW-1185">Reference proteome</keyword>
<dbReference type="EMBL" id="CYSF01000007">
    <property type="protein sequence ID" value="CUH84371.1"/>
    <property type="molecule type" value="Genomic_DNA"/>
</dbReference>